<keyword evidence="4" id="KW-1185">Reference proteome</keyword>
<dbReference type="InParanoid" id="A0A7C8N0I3"/>
<feature type="region of interest" description="Disordered" evidence="1">
    <location>
        <begin position="124"/>
        <end position="162"/>
    </location>
</feature>
<feature type="transmembrane region" description="Helical" evidence="2">
    <location>
        <begin position="20"/>
        <end position="37"/>
    </location>
</feature>
<feature type="compositionally biased region" description="Polar residues" evidence="1">
    <location>
        <begin position="43"/>
        <end position="59"/>
    </location>
</feature>
<keyword evidence="2" id="KW-1133">Transmembrane helix</keyword>
<keyword evidence="2" id="KW-0472">Membrane</keyword>
<feature type="compositionally biased region" description="Basic residues" evidence="1">
    <location>
        <begin position="214"/>
        <end position="224"/>
    </location>
</feature>
<feature type="region of interest" description="Disordered" evidence="1">
    <location>
        <begin position="42"/>
        <end position="68"/>
    </location>
</feature>
<accession>A0A7C8N0I3</accession>
<evidence type="ECO:0000313" key="3">
    <source>
        <dbReference type="EMBL" id="KAF2965336.1"/>
    </source>
</evidence>
<gene>
    <name evidence="3" type="ORF">GQX73_g8244</name>
</gene>
<evidence type="ECO:0000313" key="4">
    <source>
        <dbReference type="Proteomes" id="UP000481858"/>
    </source>
</evidence>
<dbReference type="AlphaFoldDB" id="A0A7C8N0I3"/>
<name>A0A7C8N0I3_9PEZI</name>
<organism evidence="3 4">
    <name type="scientific">Xylaria multiplex</name>
    <dbReference type="NCBI Taxonomy" id="323545"/>
    <lineage>
        <taxon>Eukaryota</taxon>
        <taxon>Fungi</taxon>
        <taxon>Dikarya</taxon>
        <taxon>Ascomycota</taxon>
        <taxon>Pezizomycotina</taxon>
        <taxon>Sordariomycetes</taxon>
        <taxon>Xylariomycetidae</taxon>
        <taxon>Xylariales</taxon>
        <taxon>Xylariaceae</taxon>
        <taxon>Xylaria</taxon>
    </lineage>
</organism>
<sequence>MGVSHLHHRSARQTARLRQIVVVSVLCLAIYCFLLVPDESLDSSRSTNPEAYQTQTQPPARQRESAGRLSPDLLSNRFLPEDQCRASFPGLLDQVDGEVAKGAFKLEPYPSNLGPLFARIRDGQTPTALDPVGGAQGGPKQRHARAPVRDTTPDRQRAPNLAAPGVRAALVAVLAHPRHHLRLQPPRRPARVDALVLAARGPRAAASTPGRCRSSGRCRAPRAR</sequence>
<feature type="compositionally biased region" description="Basic and acidic residues" evidence="1">
    <location>
        <begin position="147"/>
        <end position="157"/>
    </location>
</feature>
<evidence type="ECO:0000256" key="1">
    <source>
        <dbReference type="SAM" id="MobiDB-lite"/>
    </source>
</evidence>
<dbReference type="EMBL" id="WUBL01000118">
    <property type="protein sequence ID" value="KAF2965336.1"/>
    <property type="molecule type" value="Genomic_DNA"/>
</dbReference>
<proteinExistence type="predicted"/>
<dbReference type="OrthoDB" id="202415at2759"/>
<protein>
    <submittedName>
        <fullName evidence="3">Uncharacterized protein</fullName>
    </submittedName>
</protein>
<keyword evidence="2" id="KW-0812">Transmembrane</keyword>
<reference evidence="3 4" key="1">
    <citation type="submission" date="2019-12" db="EMBL/GenBank/DDBJ databases">
        <title>Draft genome sequence of the ascomycete Xylaria multiplex DSM 110363.</title>
        <authorList>
            <person name="Buettner E."/>
            <person name="Kellner H."/>
        </authorList>
    </citation>
    <scope>NUCLEOTIDE SEQUENCE [LARGE SCALE GENOMIC DNA]</scope>
    <source>
        <strain evidence="3 4">DSM 110363</strain>
    </source>
</reference>
<evidence type="ECO:0000256" key="2">
    <source>
        <dbReference type="SAM" id="Phobius"/>
    </source>
</evidence>
<feature type="region of interest" description="Disordered" evidence="1">
    <location>
        <begin position="201"/>
        <end position="224"/>
    </location>
</feature>
<dbReference type="Proteomes" id="UP000481858">
    <property type="component" value="Unassembled WGS sequence"/>
</dbReference>
<comment type="caution">
    <text evidence="3">The sequence shown here is derived from an EMBL/GenBank/DDBJ whole genome shotgun (WGS) entry which is preliminary data.</text>
</comment>